<evidence type="ECO:0000313" key="1">
    <source>
        <dbReference type="EMBL" id="KAA0061102.1"/>
    </source>
</evidence>
<dbReference type="EMBL" id="SSTD01014872">
    <property type="protein sequence ID" value="TYK03773.1"/>
    <property type="molecule type" value="Genomic_DNA"/>
</dbReference>
<gene>
    <name evidence="2" type="ORF">E5676_scaffold863G001580</name>
    <name evidence="1" type="ORF">E6C27_scaffold348G00130</name>
</gene>
<evidence type="ECO:0000313" key="3">
    <source>
        <dbReference type="Proteomes" id="UP000321393"/>
    </source>
</evidence>
<organism evidence="1 3">
    <name type="scientific">Cucumis melo var. makuwa</name>
    <name type="common">Oriental melon</name>
    <dbReference type="NCBI Taxonomy" id="1194695"/>
    <lineage>
        <taxon>Eukaryota</taxon>
        <taxon>Viridiplantae</taxon>
        <taxon>Streptophyta</taxon>
        <taxon>Embryophyta</taxon>
        <taxon>Tracheophyta</taxon>
        <taxon>Spermatophyta</taxon>
        <taxon>Magnoliopsida</taxon>
        <taxon>eudicotyledons</taxon>
        <taxon>Gunneridae</taxon>
        <taxon>Pentapetalae</taxon>
        <taxon>rosids</taxon>
        <taxon>fabids</taxon>
        <taxon>Cucurbitales</taxon>
        <taxon>Cucurbitaceae</taxon>
        <taxon>Benincaseae</taxon>
        <taxon>Cucumis</taxon>
    </lineage>
</organism>
<accession>A0A5A7UYX6</accession>
<dbReference type="AlphaFoldDB" id="A0A5A7UYX6"/>
<dbReference type="OrthoDB" id="10501708at2759"/>
<dbReference type="EMBL" id="SSTE01005078">
    <property type="protein sequence ID" value="KAA0061102.1"/>
    <property type="molecule type" value="Genomic_DNA"/>
</dbReference>
<dbReference type="Proteomes" id="UP000321393">
    <property type="component" value="Unassembled WGS sequence"/>
</dbReference>
<name>A0A5A7UYX6_CUCMM</name>
<sequence length="74" mass="8478">MTTKRAQVIHRSDETLKVAFSSISSGRFVNQGRFLVTRIGDIISENAGMSNEKPMKSMITCQWKDFYIQSIYVE</sequence>
<dbReference type="Proteomes" id="UP000321947">
    <property type="component" value="Unassembled WGS sequence"/>
</dbReference>
<evidence type="ECO:0000313" key="4">
    <source>
        <dbReference type="Proteomes" id="UP000321947"/>
    </source>
</evidence>
<reference evidence="3 4" key="1">
    <citation type="submission" date="2019-08" db="EMBL/GenBank/DDBJ databases">
        <title>Draft genome sequences of two oriental melons (Cucumis melo L. var makuwa).</title>
        <authorList>
            <person name="Kwon S.-Y."/>
        </authorList>
    </citation>
    <scope>NUCLEOTIDE SEQUENCE [LARGE SCALE GENOMIC DNA]</scope>
    <source>
        <strain evidence="4">cv. Chang Bougi</strain>
        <strain evidence="3">cv. SW 3</strain>
        <tissue evidence="1">Leaf</tissue>
    </source>
</reference>
<comment type="caution">
    <text evidence="1">The sequence shown here is derived from an EMBL/GenBank/DDBJ whole genome shotgun (WGS) entry which is preliminary data.</text>
</comment>
<proteinExistence type="predicted"/>
<protein>
    <submittedName>
        <fullName evidence="1">Uncharacterized protein</fullName>
    </submittedName>
</protein>
<evidence type="ECO:0000313" key="2">
    <source>
        <dbReference type="EMBL" id="TYK03773.1"/>
    </source>
</evidence>